<proteinExistence type="predicted"/>
<dbReference type="Proteomes" id="UP001482620">
    <property type="component" value="Unassembled WGS sequence"/>
</dbReference>
<sequence>MDRRKKKEGRGMKNEACCPKNRKEAPFLLHKTSLSSADRCVIFCLSDSEVNTHTRTHIPTHSQWDALCPRHALSCRVRGFYDWQGCALLQHYIHMSIGEC</sequence>
<gene>
    <name evidence="1" type="ORF">ILYODFUR_004957</name>
</gene>
<keyword evidence="2" id="KW-1185">Reference proteome</keyword>
<evidence type="ECO:0000313" key="2">
    <source>
        <dbReference type="Proteomes" id="UP001482620"/>
    </source>
</evidence>
<organism evidence="1 2">
    <name type="scientific">Ilyodon furcidens</name>
    <name type="common">goldbreast splitfin</name>
    <dbReference type="NCBI Taxonomy" id="33524"/>
    <lineage>
        <taxon>Eukaryota</taxon>
        <taxon>Metazoa</taxon>
        <taxon>Chordata</taxon>
        <taxon>Craniata</taxon>
        <taxon>Vertebrata</taxon>
        <taxon>Euteleostomi</taxon>
        <taxon>Actinopterygii</taxon>
        <taxon>Neopterygii</taxon>
        <taxon>Teleostei</taxon>
        <taxon>Neoteleostei</taxon>
        <taxon>Acanthomorphata</taxon>
        <taxon>Ovalentaria</taxon>
        <taxon>Atherinomorphae</taxon>
        <taxon>Cyprinodontiformes</taxon>
        <taxon>Goodeidae</taxon>
        <taxon>Ilyodon</taxon>
    </lineage>
</organism>
<name>A0ABV0U2S4_9TELE</name>
<comment type="caution">
    <text evidence="1">The sequence shown here is derived from an EMBL/GenBank/DDBJ whole genome shotgun (WGS) entry which is preliminary data.</text>
</comment>
<evidence type="ECO:0000313" key="1">
    <source>
        <dbReference type="EMBL" id="MEQ2239490.1"/>
    </source>
</evidence>
<protein>
    <submittedName>
        <fullName evidence="1">Uncharacterized protein</fullName>
    </submittedName>
</protein>
<accession>A0ABV0U2S4</accession>
<dbReference type="EMBL" id="JAHRIQ010058208">
    <property type="protein sequence ID" value="MEQ2239490.1"/>
    <property type="molecule type" value="Genomic_DNA"/>
</dbReference>
<reference evidence="1 2" key="1">
    <citation type="submission" date="2021-06" db="EMBL/GenBank/DDBJ databases">
        <authorList>
            <person name="Palmer J.M."/>
        </authorList>
    </citation>
    <scope>NUCLEOTIDE SEQUENCE [LARGE SCALE GENOMIC DNA]</scope>
    <source>
        <strain evidence="2">if_2019</strain>
        <tissue evidence="1">Muscle</tissue>
    </source>
</reference>